<evidence type="ECO:0000256" key="4">
    <source>
        <dbReference type="SAM" id="Coils"/>
    </source>
</evidence>
<dbReference type="Pfam" id="PF25481">
    <property type="entry name" value="Nucleoprot-TPR"/>
    <property type="match status" value="1"/>
</dbReference>
<feature type="compositionally biased region" description="Polar residues" evidence="5">
    <location>
        <begin position="2020"/>
        <end position="2041"/>
    </location>
</feature>
<dbReference type="GO" id="GO:0017056">
    <property type="term" value="F:structural constituent of nuclear pore"/>
    <property type="evidence" value="ECO:0007669"/>
    <property type="project" value="TreeGrafter"/>
</dbReference>
<evidence type="ECO:0000313" key="9">
    <source>
        <dbReference type="EMBL" id="KAF2110576.1"/>
    </source>
</evidence>
<feature type="domain" description="Nucleoprotein TPR/MPL1" evidence="7">
    <location>
        <begin position="186"/>
        <end position="262"/>
    </location>
</feature>
<feature type="region of interest" description="Disordered" evidence="5">
    <location>
        <begin position="1928"/>
        <end position="2236"/>
    </location>
</feature>
<feature type="coiled-coil region" evidence="4">
    <location>
        <begin position="1262"/>
        <end position="1415"/>
    </location>
</feature>
<evidence type="ECO:0000259" key="6">
    <source>
        <dbReference type="Pfam" id="PF07926"/>
    </source>
</evidence>
<dbReference type="PANTHER" id="PTHR18898">
    <property type="entry name" value="NUCLEOPROTEIN TPR-RELATED"/>
    <property type="match status" value="1"/>
</dbReference>
<accession>A0A6A5YU97</accession>
<feature type="compositionally biased region" description="Polar residues" evidence="5">
    <location>
        <begin position="1978"/>
        <end position="2006"/>
    </location>
</feature>
<feature type="compositionally biased region" description="Basic and acidic residues" evidence="5">
    <location>
        <begin position="1929"/>
        <end position="1942"/>
    </location>
</feature>
<feature type="region of interest" description="Disordered" evidence="5">
    <location>
        <begin position="799"/>
        <end position="818"/>
    </location>
</feature>
<protein>
    <submittedName>
        <fullName evidence="9">Uncharacterized protein</fullName>
    </submittedName>
</protein>
<feature type="compositionally biased region" description="Basic and acidic residues" evidence="5">
    <location>
        <begin position="1884"/>
        <end position="1902"/>
    </location>
</feature>
<feature type="region of interest" description="Disordered" evidence="5">
    <location>
        <begin position="1711"/>
        <end position="1740"/>
    </location>
</feature>
<organism evidence="9 10">
    <name type="scientific">Lophiotrema nucula</name>
    <dbReference type="NCBI Taxonomy" id="690887"/>
    <lineage>
        <taxon>Eukaryota</taxon>
        <taxon>Fungi</taxon>
        <taxon>Dikarya</taxon>
        <taxon>Ascomycota</taxon>
        <taxon>Pezizomycotina</taxon>
        <taxon>Dothideomycetes</taxon>
        <taxon>Pleosporomycetidae</taxon>
        <taxon>Pleosporales</taxon>
        <taxon>Lophiotremataceae</taxon>
        <taxon>Lophiotrema</taxon>
    </lineage>
</organism>
<dbReference type="InterPro" id="IPR057577">
    <property type="entry name" value="Nucleoprot-TPR/MLP1_dom"/>
</dbReference>
<feature type="compositionally biased region" description="Polar residues" evidence="5">
    <location>
        <begin position="2172"/>
        <end position="2200"/>
    </location>
</feature>
<comment type="subcellular location">
    <subcellularLocation>
        <location evidence="1">Nucleus</location>
    </subcellularLocation>
</comment>
<proteinExistence type="predicted"/>
<feature type="compositionally biased region" description="Polar residues" evidence="5">
    <location>
        <begin position="800"/>
        <end position="818"/>
    </location>
</feature>
<evidence type="ECO:0000256" key="3">
    <source>
        <dbReference type="ARBA" id="ARBA00023242"/>
    </source>
</evidence>
<feature type="compositionally biased region" description="Low complexity" evidence="5">
    <location>
        <begin position="2008"/>
        <end position="2019"/>
    </location>
</feature>
<reference evidence="9" key="1">
    <citation type="journal article" date="2020" name="Stud. Mycol.">
        <title>101 Dothideomycetes genomes: a test case for predicting lifestyles and emergence of pathogens.</title>
        <authorList>
            <person name="Haridas S."/>
            <person name="Albert R."/>
            <person name="Binder M."/>
            <person name="Bloem J."/>
            <person name="Labutti K."/>
            <person name="Salamov A."/>
            <person name="Andreopoulos B."/>
            <person name="Baker S."/>
            <person name="Barry K."/>
            <person name="Bills G."/>
            <person name="Bluhm B."/>
            <person name="Cannon C."/>
            <person name="Castanera R."/>
            <person name="Culley D."/>
            <person name="Daum C."/>
            <person name="Ezra D."/>
            <person name="Gonzalez J."/>
            <person name="Henrissat B."/>
            <person name="Kuo A."/>
            <person name="Liang C."/>
            <person name="Lipzen A."/>
            <person name="Lutzoni F."/>
            <person name="Magnuson J."/>
            <person name="Mondo S."/>
            <person name="Nolan M."/>
            <person name="Ohm R."/>
            <person name="Pangilinan J."/>
            <person name="Park H.-J."/>
            <person name="Ramirez L."/>
            <person name="Alfaro M."/>
            <person name="Sun H."/>
            <person name="Tritt A."/>
            <person name="Yoshinaga Y."/>
            <person name="Zwiers L.-H."/>
            <person name="Turgeon B."/>
            <person name="Goodwin S."/>
            <person name="Spatafora J."/>
            <person name="Crous P."/>
            <person name="Grigoriev I."/>
        </authorList>
    </citation>
    <scope>NUCLEOTIDE SEQUENCE</scope>
    <source>
        <strain evidence="9">CBS 627.86</strain>
    </source>
</reference>
<dbReference type="GO" id="GO:0006606">
    <property type="term" value="P:protein import into nucleus"/>
    <property type="evidence" value="ECO:0007669"/>
    <property type="project" value="InterPro"/>
</dbReference>
<feature type="compositionally biased region" description="Polar residues" evidence="5">
    <location>
        <begin position="1616"/>
        <end position="1639"/>
    </location>
</feature>
<feature type="coiled-coil region" evidence="4">
    <location>
        <begin position="571"/>
        <end position="638"/>
    </location>
</feature>
<feature type="compositionally biased region" description="Low complexity" evidence="5">
    <location>
        <begin position="1957"/>
        <end position="1977"/>
    </location>
</feature>
<dbReference type="Pfam" id="PF07926">
    <property type="entry name" value="TPR_MLP1_2"/>
    <property type="match status" value="1"/>
</dbReference>
<evidence type="ECO:0000256" key="2">
    <source>
        <dbReference type="ARBA" id="ARBA00023054"/>
    </source>
</evidence>
<feature type="coiled-coil region" evidence="4">
    <location>
        <begin position="415"/>
        <end position="470"/>
    </location>
</feature>
<dbReference type="InterPro" id="IPR057974">
    <property type="entry name" value="NUA/TPR/MLP1-2-like_dom"/>
</dbReference>
<feature type="compositionally biased region" description="Gly residues" evidence="5">
    <location>
        <begin position="2111"/>
        <end position="2125"/>
    </location>
</feature>
<evidence type="ECO:0000313" key="10">
    <source>
        <dbReference type="Proteomes" id="UP000799770"/>
    </source>
</evidence>
<dbReference type="Pfam" id="PF25785">
    <property type="entry name" value="TPR"/>
    <property type="match status" value="1"/>
</dbReference>
<feature type="region of interest" description="Disordered" evidence="5">
    <location>
        <begin position="381"/>
        <end position="407"/>
    </location>
</feature>
<gene>
    <name evidence="9" type="ORF">BDV96DRAFT_623904</name>
</gene>
<evidence type="ECO:0000259" key="7">
    <source>
        <dbReference type="Pfam" id="PF25481"/>
    </source>
</evidence>
<feature type="compositionally biased region" description="Low complexity" evidence="5">
    <location>
        <begin position="2126"/>
        <end position="2152"/>
    </location>
</feature>
<name>A0A6A5YU97_9PLEO</name>
<dbReference type="EMBL" id="ML977337">
    <property type="protein sequence ID" value="KAF2110576.1"/>
    <property type="molecule type" value="Genomic_DNA"/>
</dbReference>
<dbReference type="PANTHER" id="PTHR18898:SF2">
    <property type="entry name" value="NUCLEOPROTEIN TPR"/>
    <property type="match status" value="1"/>
</dbReference>
<sequence length="2236" mass="249937">MAAAAVDVGYLAASYAVPEPTLHSLLDAPTVELVQALLAHIQAKAHEFDEVKAEKLRSDVELENALHGGETRARALKASADKALKDVDDLRQKLVQEEASREQVETELQNLKSSASSSTSEVQALESRIKTLESQNRDTVALHDSKSAQYDRLSDELSTQHQKFVKLRKEVSELEEKNQSLENTVTSIKFRESTMQQEIRRLKQDNEWYEAEMKTRADEQADIRKKKNAKIAELERALADANQARDTLLRTETSQRQRISELEQKMEDSLLRIQQMQDAAAQEQEAARVRLDHHIRLEKLQEEKAKSALNRVQEMEADLAHVKDEAADEVGLLQAEVTSERTQREAAEGKIAELELQIENLESQATELRVAFAAPATPRRALNGGFGTPRAGSPSIATPSRGKGGMTQTQLYSENSELRMKNRSLQEQLDETKATLQEMLETLEPLQPELDELRQENERLLSDNAQMSDLLEEAVQGRELARRDSRKLQGDSKGLRREADILRQQLRDSGTQIRVLLLLDQVKAHGLDSLSDADKEYVDRVSRNDIPLDPSEHLTDTGRLISQHLVVFKNIAELQEQNERNLRQIRALGDQYEGTEAQAKANQVEQDQQQLAQLRDTLAQREEEVRSLKLRSESLVKERDMYKRVATSRGQVHAGSDAGSIFGQSIDGRAAVTPPPGAFSQSVEQTPRSKENAEYANLVKELQNHADFLKSQYNETETSYKLQVDRLTKEINEASAERFRLQNSNQLANERYELLQSKLDLLKQENNELVKRSNSLQDHAAKQDIQVQQAAEQLVEANSAKDSLQRENSNLKASQGLSKQIEERLTADNDRLLQDKSTLQLEINRLRSDEAEERLRFEENRRRLESKGTSLETELHNLKQKLEEEHEEQRKLALRREYEQSETRKKVDDLTKALNNIRPELASLRTERDQLQARVDELKVELHIAQDRAQTLSARPTPRANGTADASGDELSREEELSVEISNLKQELEGAREELESAKTDIERYREISQGAEESLEAEREAHEHYVEEMDRVITEKDERIRDLEQRLEETSAEYANTNNELTELRDKHKADSSRFANEKELLQSEIDRLKDEASREQEKAGLLQDDLKAQADIASRAQQNYENELLQHSEAMQNLRSLREQHNQLKTEVAQIKAQGDAARSALSQNEDIWNETRGRYEHELEESRKRYREVNEQNKILHRQIENVNSQIASLKQNRLSVAGGQQDAAPSDGDTEGLHEVIKYLRREKEIVDVQYELSIQDAKRLKQQLDYTISQLDQARQQLSAEQLSQASSRQNAASLESLQNTVEQLNLYRESATTLRNEARQAQTRLTQKTKELEDLNKQIEPLNSRVTELEGELESKTREAGVLKEDRDRWQKRHQDVLQKYDRIDPAELEALKTEIETLTTERDEAQEKLGGFDARLTAEKDTAVDELKKDYEARREKMIGQFKERSKMLSGQIKEKDTTNQALTTERDQLHQQLTSLQQELDVARQERDSAQQELHTTRQELEVANNARDEALANANANTSSDTAMAEEGQVEENNAGLADEERQSLVARAEAAEQRSFEESNRSTALHIKAQQAEEQVGKLETQVGELQQRIGTLSTELSMAKEQAAQAATQSNNVQPLQTSEPSAVQNPEENAKLKEELQEIKEELATTKEQLAASQKEAEDAKTHADMQTFASGAAEETPASADIAEVRADAEKKIKEAQEKYEGRAENMKKAYNSKLKETRQKDEDGRKQLQEQLHAEHEANMQRLASEHEVNIQRLTTEHQAELNRIRQEVQPTAAAIDQSLAATETSAVVNTVPEPAVKAEASLPDEADEGKVKEFISNSKVAQGIIKRNIVQQLAKEKTTAQQQQEQAVAQKLEEAKEDMKTQILSEQEPATKQKVEEARGKAREEAEKKFAVQRNMIENRIAGATAKLAVVETAAKETPEKPVKEVWEVASKAKPPPKEKAQPPQSAQPKPVPAAPAVQQSQGATNAQVPHTTVPASTPASSAIPHTNGASNPFGQPAFGQPQQSVQTNPFGQPKQFNQQFNQHSGQPLFGQSAAGPTAFSALAQPGFIGAPQQNPANNVRPNSPFNQQQPQPPQAGRGRGENAGTGPAALRGIIGQQGGPTGIPRGGGIPRPSGRGQGQPNQQNQGQGNINVQGAGASQLGRGGGRGRGGRGGGQIQTNIPAGQAPGQNSPRSMNPNAQQFNPGSSGGRGQKRAREDAPEAEGAGHQGGKRQRGGAGGGA</sequence>
<dbReference type="InterPro" id="IPR012929">
    <property type="entry name" value="Nucleoprot-TPR/MLP1-2_dom"/>
</dbReference>
<feature type="compositionally biased region" description="Gly residues" evidence="5">
    <location>
        <begin position="2157"/>
        <end position="2171"/>
    </location>
</feature>
<feature type="region of interest" description="Disordered" evidence="5">
    <location>
        <begin position="1873"/>
        <end position="1902"/>
    </location>
</feature>
<evidence type="ECO:0000259" key="8">
    <source>
        <dbReference type="Pfam" id="PF25785"/>
    </source>
</evidence>
<feature type="coiled-coil region" evidence="4">
    <location>
        <begin position="1460"/>
        <end position="1522"/>
    </location>
</feature>
<keyword evidence="2 4" id="KW-0175">Coiled coil</keyword>
<dbReference type="Proteomes" id="UP000799770">
    <property type="component" value="Unassembled WGS sequence"/>
</dbReference>
<dbReference type="GO" id="GO:0006406">
    <property type="term" value="P:mRNA export from nucleus"/>
    <property type="evidence" value="ECO:0007669"/>
    <property type="project" value="TreeGrafter"/>
</dbReference>
<feature type="region of interest" description="Disordered" evidence="5">
    <location>
        <begin position="1611"/>
        <end position="1648"/>
    </location>
</feature>
<keyword evidence="3" id="KW-0539">Nucleus</keyword>
<feature type="coiled-coil region" evidence="4">
    <location>
        <begin position="73"/>
        <end position="371"/>
    </location>
</feature>
<keyword evidence="10" id="KW-1185">Reference proteome</keyword>
<dbReference type="OrthoDB" id="343070at2759"/>
<dbReference type="Gene3D" id="1.10.287.1490">
    <property type="match status" value="1"/>
</dbReference>
<evidence type="ECO:0000256" key="1">
    <source>
        <dbReference type="ARBA" id="ARBA00004123"/>
    </source>
</evidence>
<feature type="domain" description="Nucleoprotein TPR/MLP1-2" evidence="6">
    <location>
        <begin position="1078"/>
        <end position="1206"/>
    </location>
</feature>
<feature type="region of interest" description="Disordered" evidence="5">
    <location>
        <begin position="949"/>
        <end position="975"/>
    </location>
</feature>
<feature type="domain" description="NUA/TPR/MLP1-2-like" evidence="8">
    <location>
        <begin position="485"/>
        <end position="597"/>
    </location>
</feature>
<feature type="region of interest" description="Disordered" evidence="5">
    <location>
        <begin position="1527"/>
        <end position="1548"/>
    </location>
</feature>
<dbReference type="Gene3D" id="1.20.1170.10">
    <property type="match status" value="1"/>
</dbReference>
<dbReference type="GO" id="GO:0005643">
    <property type="term" value="C:nuclear pore"/>
    <property type="evidence" value="ECO:0007669"/>
    <property type="project" value="TreeGrafter"/>
</dbReference>
<feature type="compositionally biased region" description="Polar residues" evidence="5">
    <location>
        <begin position="2067"/>
        <end position="2082"/>
    </location>
</feature>
<evidence type="ECO:0000256" key="5">
    <source>
        <dbReference type="SAM" id="MobiDB-lite"/>
    </source>
</evidence>